<dbReference type="Pfam" id="PF01697">
    <property type="entry name" value="Glyco_transf_92"/>
    <property type="match status" value="1"/>
</dbReference>
<evidence type="ECO:0000313" key="9">
    <source>
        <dbReference type="EMBL" id="CAF1026870.1"/>
    </source>
</evidence>
<evidence type="ECO:0000256" key="7">
    <source>
        <dbReference type="ARBA" id="ARBA00023136"/>
    </source>
</evidence>
<evidence type="ECO:0000256" key="6">
    <source>
        <dbReference type="ARBA" id="ARBA00022989"/>
    </source>
</evidence>
<keyword evidence="4 8" id="KW-0808">Transferase</keyword>
<dbReference type="Pfam" id="PF01531">
    <property type="entry name" value="Glyco_transf_11"/>
    <property type="match status" value="1"/>
</dbReference>
<keyword evidence="7" id="KW-0472">Membrane</keyword>
<proteinExistence type="inferred from homology"/>
<keyword evidence="3 8" id="KW-0328">Glycosyltransferase</keyword>
<dbReference type="GO" id="GO:0016020">
    <property type="term" value="C:membrane"/>
    <property type="evidence" value="ECO:0007669"/>
    <property type="project" value="UniProtKB-SubCell"/>
</dbReference>
<evidence type="ECO:0000256" key="4">
    <source>
        <dbReference type="ARBA" id="ARBA00022679"/>
    </source>
</evidence>
<evidence type="ECO:0000313" key="10">
    <source>
        <dbReference type="EMBL" id="CAF3727617.1"/>
    </source>
</evidence>
<dbReference type="GO" id="GO:0005737">
    <property type="term" value="C:cytoplasm"/>
    <property type="evidence" value="ECO:0007669"/>
    <property type="project" value="TreeGrafter"/>
</dbReference>
<evidence type="ECO:0000256" key="3">
    <source>
        <dbReference type="ARBA" id="ARBA00022676"/>
    </source>
</evidence>
<protein>
    <recommendedName>
        <fullName evidence="8">Glycosyltransferase family 92 protein</fullName>
        <ecNumber evidence="8">2.4.1.-</ecNumber>
    </recommendedName>
</protein>
<sequence length="469" mass="54578">MATANNNVDGSVTPVYTYDLEYSSERVSLLNCPISQFAKDQLWKLNQTIRVYLVSTATTTKDRKIFILKAFVTVPVVSIISSNPSQESFTLCTSPLHNKANYLVQWIEFHGLVGFSKFVIYYTTDANNHLSTIINIYTQKYPGFVDVLLTRYFQVEALHDCLIRYGDQSEWLGMLDLNKYIVPLHLYKTIVDYVHENFGRRIMGSINLWSQFFCNKNASAYTPEEKDTNRLAIERFTFRARNLYKSGREKYLYRPRFVQYLSVHHQIVDLSKQYPSEKHITLAHYASMSRLRTVPGCGTNEHIEDTSIRNRFVNRVKTTIATLNKTTFNDSKECHIILRERSGRLENRLFLFASAYVSDDKNYCRKTFGEKNNVLVTPDSFNAADDLAILTLCEHTILTVGTFGWWGAFLSHNRLGDVLTDSKPDYTPLDVNCRKDDFFPTIVFIFKHYELNYQNILPKNKYVFMYYVF</sequence>
<evidence type="ECO:0000256" key="5">
    <source>
        <dbReference type="ARBA" id="ARBA00022692"/>
    </source>
</evidence>
<organism evidence="9 11">
    <name type="scientific">Adineta steineri</name>
    <dbReference type="NCBI Taxonomy" id="433720"/>
    <lineage>
        <taxon>Eukaryota</taxon>
        <taxon>Metazoa</taxon>
        <taxon>Spiralia</taxon>
        <taxon>Gnathifera</taxon>
        <taxon>Rotifera</taxon>
        <taxon>Eurotatoria</taxon>
        <taxon>Bdelloidea</taxon>
        <taxon>Adinetida</taxon>
        <taxon>Adinetidae</taxon>
        <taxon>Adineta</taxon>
    </lineage>
</organism>
<dbReference type="PANTHER" id="PTHR21461:SF69">
    <property type="entry name" value="GLYCOSYLTRANSFERASE FAMILY 92 PROTEIN"/>
    <property type="match status" value="1"/>
</dbReference>
<comment type="caution">
    <text evidence="9">The sequence shown here is derived from an EMBL/GenBank/DDBJ whole genome shotgun (WGS) entry which is preliminary data.</text>
</comment>
<accession>A0A814IP53</accession>
<comment type="similarity">
    <text evidence="2 8">Belongs to the glycosyltransferase 92 family.</text>
</comment>
<gene>
    <name evidence="9" type="ORF">JYZ213_LOCUS17380</name>
    <name evidence="10" type="ORF">OKA104_LOCUS14273</name>
</gene>
<name>A0A814IP53_9BILA</name>
<dbReference type="AlphaFoldDB" id="A0A814IP53"/>
<dbReference type="PANTHER" id="PTHR21461">
    <property type="entry name" value="GLYCOSYLTRANSFERASE FAMILY 92 PROTEIN"/>
    <property type="match status" value="1"/>
</dbReference>
<dbReference type="EMBL" id="CAJOAY010000747">
    <property type="protein sequence ID" value="CAF3727617.1"/>
    <property type="molecule type" value="Genomic_DNA"/>
</dbReference>
<comment type="subcellular location">
    <subcellularLocation>
        <location evidence="1">Membrane</location>
        <topology evidence="1">Single-pass membrane protein</topology>
    </subcellularLocation>
</comment>
<keyword evidence="5" id="KW-0812">Transmembrane</keyword>
<dbReference type="Proteomes" id="UP000663845">
    <property type="component" value="Unassembled WGS sequence"/>
</dbReference>
<evidence type="ECO:0000256" key="1">
    <source>
        <dbReference type="ARBA" id="ARBA00004167"/>
    </source>
</evidence>
<dbReference type="EC" id="2.4.1.-" evidence="8"/>
<dbReference type="Proteomes" id="UP000663881">
    <property type="component" value="Unassembled WGS sequence"/>
</dbReference>
<dbReference type="EMBL" id="CAJNOG010000162">
    <property type="protein sequence ID" value="CAF1026870.1"/>
    <property type="molecule type" value="Genomic_DNA"/>
</dbReference>
<dbReference type="InterPro" id="IPR002516">
    <property type="entry name" value="Glyco_trans_11"/>
</dbReference>
<keyword evidence="6" id="KW-1133">Transmembrane helix</keyword>
<dbReference type="InterPro" id="IPR008166">
    <property type="entry name" value="Glyco_transf_92"/>
</dbReference>
<reference evidence="9" key="1">
    <citation type="submission" date="2021-02" db="EMBL/GenBank/DDBJ databases">
        <authorList>
            <person name="Nowell W R."/>
        </authorList>
    </citation>
    <scope>NUCLEOTIDE SEQUENCE</scope>
</reference>
<evidence type="ECO:0000313" key="11">
    <source>
        <dbReference type="Proteomes" id="UP000663845"/>
    </source>
</evidence>
<evidence type="ECO:0000256" key="2">
    <source>
        <dbReference type="ARBA" id="ARBA00007647"/>
    </source>
</evidence>
<dbReference type="GO" id="GO:0005975">
    <property type="term" value="P:carbohydrate metabolic process"/>
    <property type="evidence" value="ECO:0007669"/>
    <property type="project" value="InterPro"/>
</dbReference>
<dbReference type="GO" id="GO:0008107">
    <property type="term" value="F:galactoside 2-alpha-L-fucosyltransferase activity"/>
    <property type="evidence" value="ECO:0007669"/>
    <property type="project" value="InterPro"/>
</dbReference>
<evidence type="ECO:0000256" key="8">
    <source>
        <dbReference type="RuleBase" id="RU366017"/>
    </source>
</evidence>